<reference evidence="4" key="1">
    <citation type="submission" date="2014-02" db="EMBL/GenBank/DDBJ databases">
        <title>The Genome Sequence of Trichophyton rubrum (morphotype fischeri) CBS 288.86.</title>
        <authorList>
            <consortium name="The Broad Institute Genomics Platform"/>
            <person name="Cuomo C.A."/>
            <person name="White T.C."/>
            <person name="Graser Y."/>
            <person name="Martinez-Rossi N."/>
            <person name="Heitman J."/>
            <person name="Young S.K."/>
            <person name="Zeng Q."/>
            <person name="Gargeya S."/>
            <person name="Abouelleil A."/>
            <person name="Alvarado L."/>
            <person name="Chapman S.B."/>
            <person name="Gainer-Dewar J."/>
            <person name="Goldberg J."/>
            <person name="Griggs A."/>
            <person name="Gujja S."/>
            <person name="Hansen M."/>
            <person name="Howarth C."/>
            <person name="Imamovic A."/>
            <person name="Larimer J."/>
            <person name="Martinez D."/>
            <person name="Murphy C."/>
            <person name="Pearson M.D."/>
            <person name="Persinoti G."/>
            <person name="Poon T."/>
            <person name="Priest M."/>
            <person name="Roberts A.D."/>
            <person name="Saif S."/>
            <person name="Shea T.D."/>
            <person name="Sykes S.N."/>
            <person name="Wortman J."/>
            <person name="Nusbaum C."/>
            <person name="Birren B."/>
        </authorList>
    </citation>
    <scope>NUCLEOTIDE SEQUENCE [LARGE SCALE GENOMIC DNA]</scope>
    <source>
        <strain evidence="4">CBS 288.86</strain>
    </source>
</reference>
<dbReference type="InterPro" id="IPR046623">
    <property type="entry name" value="DUF6536"/>
</dbReference>
<evidence type="ECO:0000256" key="2">
    <source>
        <dbReference type="SAM" id="Phobius"/>
    </source>
</evidence>
<gene>
    <name evidence="4" type="ORF">H103_04797</name>
</gene>
<evidence type="ECO:0000259" key="3">
    <source>
        <dbReference type="Pfam" id="PF20163"/>
    </source>
</evidence>
<accession>A0A022W1W3</accession>
<proteinExistence type="predicted"/>
<dbReference type="PANTHER" id="PTHR35395:SF1">
    <property type="entry name" value="DUF6536 DOMAIN-CONTAINING PROTEIN"/>
    <property type="match status" value="1"/>
</dbReference>
<feature type="compositionally biased region" description="Basic and acidic residues" evidence="1">
    <location>
        <begin position="21"/>
        <end position="30"/>
    </location>
</feature>
<keyword evidence="2" id="KW-1133">Transmembrane helix</keyword>
<feature type="transmembrane region" description="Helical" evidence="2">
    <location>
        <begin position="433"/>
        <end position="455"/>
    </location>
</feature>
<keyword evidence="2" id="KW-0812">Transmembrane</keyword>
<dbReference type="Proteomes" id="UP000023758">
    <property type="component" value="Unassembled WGS sequence"/>
</dbReference>
<feature type="transmembrane region" description="Helical" evidence="2">
    <location>
        <begin position="148"/>
        <end position="165"/>
    </location>
</feature>
<feature type="domain" description="DUF6536" evidence="3">
    <location>
        <begin position="37"/>
        <end position="187"/>
    </location>
</feature>
<dbReference type="PANTHER" id="PTHR35395">
    <property type="entry name" value="DUF6536 DOMAIN-CONTAINING PROTEIN"/>
    <property type="match status" value="1"/>
</dbReference>
<keyword evidence="2" id="KW-0472">Membrane</keyword>
<evidence type="ECO:0000256" key="1">
    <source>
        <dbReference type="SAM" id="MobiDB-lite"/>
    </source>
</evidence>
<organism evidence="4">
    <name type="scientific">Trichophyton rubrum CBS 288.86</name>
    <dbReference type="NCBI Taxonomy" id="1215330"/>
    <lineage>
        <taxon>Eukaryota</taxon>
        <taxon>Fungi</taxon>
        <taxon>Dikarya</taxon>
        <taxon>Ascomycota</taxon>
        <taxon>Pezizomycotina</taxon>
        <taxon>Eurotiomycetes</taxon>
        <taxon>Eurotiomycetidae</taxon>
        <taxon>Onygenales</taxon>
        <taxon>Arthrodermataceae</taxon>
        <taxon>Trichophyton</taxon>
    </lineage>
</organism>
<feature type="transmembrane region" description="Helical" evidence="2">
    <location>
        <begin position="487"/>
        <end position="508"/>
    </location>
</feature>
<dbReference type="HOGENOM" id="CLU_010112_0_0_1"/>
<feature type="transmembrane region" description="Helical" evidence="2">
    <location>
        <begin position="597"/>
        <end position="619"/>
    </location>
</feature>
<dbReference type="OrthoDB" id="5429634at2759"/>
<feature type="transmembrane region" description="Helical" evidence="2">
    <location>
        <begin position="39"/>
        <end position="63"/>
    </location>
</feature>
<feature type="transmembrane region" description="Helical" evidence="2">
    <location>
        <begin position="83"/>
        <end position="102"/>
    </location>
</feature>
<dbReference type="AlphaFoldDB" id="A0A022W1W3"/>
<evidence type="ECO:0000313" key="4">
    <source>
        <dbReference type="EMBL" id="EZF52068.1"/>
    </source>
</evidence>
<feature type="transmembrane region" description="Helical" evidence="2">
    <location>
        <begin position="339"/>
        <end position="363"/>
    </location>
</feature>
<dbReference type="Pfam" id="PF20163">
    <property type="entry name" value="DUF6536"/>
    <property type="match status" value="1"/>
</dbReference>
<feature type="compositionally biased region" description="Polar residues" evidence="1">
    <location>
        <begin position="1"/>
        <end position="15"/>
    </location>
</feature>
<name>A0A022W1W3_TRIRU</name>
<protein>
    <recommendedName>
        <fullName evidence="3">DUF6536 domain-containing protein</fullName>
    </recommendedName>
</protein>
<sequence length="698" mass="77722">MNPPNSRQKGTSLSTLIPGRDMTDGNGERPKRWRKSWRLTLYSASVTGLLVLCFNLGFLLWVLPRHNFNNERGTLYDGNCDKVHDLSIGLHLVINIFSTLLLSASNYTIQCLSAPTRADLDNAHKELCWLDIGILSVRNLRQISRCRSALWVILVLSSLPLHLMYNSTIFATTSSNSYYAFLGDRSFGQTALEDLTLAPSDPQFQPLGNYELRNKSIIATFTRLYDMSQNGALEKLDNAACIDAYTKTYQNSYVNVLLVTDTPQNKSEYRYVGYQEVYRPVTGSPFTWICPNDYEEATKCQSKLLNTKPEIVAGNWEILAQPIKYCLAEVAQPHCKLQYSLPLTVVVMVFILVKVITICYVAVTIDTPILTVGDAIASFLEQPDTTVRGKCLLSMNDLTGLSSTYNPFWVRRNRWVFFHKPQQWRSAVSPGRWCFGIMLYCLSLAFCAFLLYIGMRSMSNKTGIWTADLQALDFRTLISTDFWPTSLIANTLIANLPQLVYSLIYFAYNGILTAMTMSAEWSQYATQRKGLRVSAAPNAAQRSKYFLSLPYRYAIPLMTTSGILHWLISQSFFLVGIEAYDQNLQHDPASDISVCGYSPIAIVCSISLGTAMISCLVGLGFKPFKSGMPVAGSCSLAIAAACFPDPGTYDPEKQAGSTPDMACLALKWGVVLSDEGSVGHCAFSSKDVTMPVDGEVYH</sequence>
<feature type="transmembrane region" description="Helical" evidence="2">
    <location>
        <begin position="553"/>
        <end position="577"/>
    </location>
</feature>
<feature type="region of interest" description="Disordered" evidence="1">
    <location>
        <begin position="1"/>
        <end position="30"/>
    </location>
</feature>
<dbReference type="EMBL" id="KK207857">
    <property type="protein sequence ID" value="EZF52068.1"/>
    <property type="molecule type" value="Genomic_DNA"/>
</dbReference>